<comment type="caution">
    <text evidence="1">The sequence shown here is derived from an EMBL/GenBank/DDBJ whole genome shotgun (WGS) entry which is preliminary data.</text>
</comment>
<accession>A0A0F9BN05</accession>
<dbReference type="EMBL" id="LAZR01037040">
    <property type="protein sequence ID" value="KKL23259.1"/>
    <property type="molecule type" value="Genomic_DNA"/>
</dbReference>
<organism evidence="1">
    <name type="scientific">marine sediment metagenome</name>
    <dbReference type="NCBI Taxonomy" id="412755"/>
    <lineage>
        <taxon>unclassified sequences</taxon>
        <taxon>metagenomes</taxon>
        <taxon>ecological metagenomes</taxon>
    </lineage>
</organism>
<reference evidence="1" key="1">
    <citation type="journal article" date="2015" name="Nature">
        <title>Complex archaea that bridge the gap between prokaryotes and eukaryotes.</title>
        <authorList>
            <person name="Spang A."/>
            <person name="Saw J.H."/>
            <person name="Jorgensen S.L."/>
            <person name="Zaremba-Niedzwiedzka K."/>
            <person name="Martijn J."/>
            <person name="Lind A.E."/>
            <person name="van Eijk R."/>
            <person name="Schleper C."/>
            <person name="Guy L."/>
            <person name="Ettema T.J."/>
        </authorList>
    </citation>
    <scope>NUCLEOTIDE SEQUENCE</scope>
</reference>
<protein>
    <submittedName>
        <fullName evidence="1">Uncharacterized protein</fullName>
    </submittedName>
</protein>
<evidence type="ECO:0000313" key="1">
    <source>
        <dbReference type="EMBL" id="KKL23259.1"/>
    </source>
</evidence>
<name>A0A0F9BN05_9ZZZZ</name>
<gene>
    <name evidence="1" type="ORF">LCGC14_2427190</name>
</gene>
<sequence length="89" mass="9641">MLKYKYECDKCPTVATQLQVGVPTDWVAVALTVRVNTHTVDIPGKLICPECALKMGINPADAKGPATVADQLYDLVYEIGADAFSDLQQ</sequence>
<dbReference type="AlphaFoldDB" id="A0A0F9BN05"/>
<proteinExistence type="predicted"/>